<evidence type="ECO:0000313" key="3">
    <source>
        <dbReference type="EMBL" id="QWW79871.1"/>
    </source>
</evidence>
<dbReference type="RefSeq" id="WP_040078251.1">
    <property type="nucleotide sequence ID" value="NZ_CP071383.1"/>
</dbReference>
<dbReference type="Pfam" id="PF04519">
    <property type="entry name" value="Bactofilin"/>
    <property type="match status" value="1"/>
</dbReference>
<dbReference type="PANTHER" id="PTHR35024:SF4">
    <property type="entry name" value="POLYMER-FORMING CYTOSKELETAL PROTEIN"/>
    <property type="match status" value="1"/>
</dbReference>
<reference evidence="3 4" key="1">
    <citation type="submission" date="2021-06" db="EMBL/GenBank/DDBJ databases">
        <title>Leclercia pneumoniae sp. nov.</title>
        <authorList>
            <person name="Hoenemann M."/>
            <person name="Viehweger A."/>
            <person name="Dietze N."/>
        </authorList>
    </citation>
    <scope>NUCLEOTIDE SEQUENCE [LARGE SCALE GENOMIC DNA]</scope>
    <source>
        <strain evidence="4">49125</strain>
    </source>
</reference>
<protein>
    <submittedName>
        <fullName evidence="3">Polymer-forming cytoskeletal protein</fullName>
    </submittedName>
</protein>
<sequence length="223" mass="24073">MAGNYFALNIALVFWFLTLICWTLSATLPAQIFGALSLLHFTIHAFSNQVNRMFKKKKSEEIEQPVISRPAPVEVREKEPTATEKQATTVIASDVCFEGNIVAGGHVYIHGTLKGNVDAKENLIKVMRGGVIEGNISCRELIIDGSVNGQCTCDIVDICENGHVTGTLTYRTLAVKKGGTFSGQAEVMPLKIEKTNVVGLTPEVAENAVEAKSQAKKSQHAAG</sequence>
<evidence type="ECO:0000256" key="1">
    <source>
        <dbReference type="ARBA" id="ARBA00044755"/>
    </source>
</evidence>
<feature type="transmembrane region" description="Helical" evidence="2">
    <location>
        <begin position="31"/>
        <end position="50"/>
    </location>
</feature>
<organism evidence="3 4">
    <name type="scientific">Leclercia pneumoniae</name>
    <dbReference type="NCBI Taxonomy" id="2815358"/>
    <lineage>
        <taxon>Bacteria</taxon>
        <taxon>Pseudomonadati</taxon>
        <taxon>Pseudomonadota</taxon>
        <taxon>Gammaproteobacteria</taxon>
        <taxon>Enterobacterales</taxon>
        <taxon>Enterobacteriaceae</taxon>
        <taxon>Leclercia</taxon>
    </lineage>
</organism>
<gene>
    <name evidence="3" type="ORF">KQ929_00980</name>
</gene>
<dbReference type="EMBL" id="CP076838">
    <property type="protein sequence ID" value="QWW79871.1"/>
    <property type="molecule type" value="Genomic_DNA"/>
</dbReference>
<evidence type="ECO:0000256" key="2">
    <source>
        <dbReference type="SAM" id="Phobius"/>
    </source>
</evidence>
<comment type="similarity">
    <text evidence="1">Belongs to the bactofilin family.</text>
</comment>
<proteinExistence type="inferred from homology"/>
<dbReference type="PANTHER" id="PTHR35024">
    <property type="entry name" value="HYPOTHETICAL CYTOSOLIC PROTEIN"/>
    <property type="match status" value="1"/>
</dbReference>
<accession>A0ABX8JU95</accession>
<keyword evidence="2" id="KW-0472">Membrane</keyword>
<keyword evidence="2" id="KW-1133">Transmembrane helix</keyword>
<keyword evidence="2" id="KW-0812">Transmembrane</keyword>
<dbReference type="Proteomes" id="UP000683497">
    <property type="component" value="Chromosome"/>
</dbReference>
<evidence type="ECO:0000313" key="4">
    <source>
        <dbReference type="Proteomes" id="UP000683497"/>
    </source>
</evidence>
<keyword evidence="4" id="KW-1185">Reference proteome</keyword>
<feature type="transmembrane region" description="Helical" evidence="2">
    <location>
        <begin position="7"/>
        <end position="25"/>
    </location>
</feature>
<name>A0ABX8JU95_9ENTR</name>
<dbReference type="InterPro" id="IPR007607">
    <property type="entry name" value="BacA/B"/>
</dbReference>